<dbReference type="KEGG" id="cpre:Csp1_02140"/>
<reference evidence="2" key="1">
    <citation type="submission" date="2017-11" db="EMBL/GenBank/DDBJ databases">
        <title>Otitis media/interna in a cat caused by the recently described species Corynebacterium provencense.</title>
        <authorList>
            <person name="Kittl S."/>
            <person name="Brodard I."/>
            <person name="Rychener L."/>
            <person name="Jores J."/>
            <person name="Roosje P."/>
            <person name="Gobeli Brawand S."/>
        </authorList>
    </citation>
    <scope>NUCLEOTIDE SEQUENCE [LARGE SCALE GENOMIC DNA]</scope>
    <source>
        <strain evidence="2">17KM38</strain>
    </source>
</reference>
<accession>A0A2Z3YM56</accession>
<dbReference type="Proteomes" id="UP000247696">
    <property type="component" value="Chromosome"/>
</dbReference>
<name>A0A2Z3YM56_9CORY</name>
<sequence length="293" mass="32553">MAARDEWEPLDGWNVPVLLRGKVELVADGQLSSGDGGLVRGLRAADGQDHSGEAVEVLDWEDLQIRTYDNGIHPAYWPPDLSEYGVRSGEGNNVKEANFLAAAAGIQFLERGLHEYNAVGLWDHYYGNTGELFVLSSAVVDQWMVEMNTDYGRGGLGEFVDPPGPLVLMDREYAINRAVQIAKGRGASLKYTYSSRWRLTAGISGDYVHSLGRHSSSTLTTVIARPYPNGVTYVQFDQVVYYFDHYDFAYHDTRWGAWQENMVNVAYEGMRLGIAKPFEVQGESAPVTGFRAV</sequence>
<dbReference type="STRING" id="1737425.GCA_900049755_01221"/>
<dbReference type="EMBL" id="CP024988">
    <property type="protein sequence ID" value="AWT25042.1"/>
    <property type="molecule type" value="Genomic_DNA"/>
</dbReference>
<dbReference type="AlphaFoldDB" id="A0A2Z3YM56"/>
<gene>
    <name evidence="1" type="ORF">Csp1_02140</name>
</gene>
<keyword evidence="2" id="KW-1185">Reference proteome</keyword>
<proteinExistence type="predicted"/>
<evidence type="ECO:0000313" key="1">
    <source>
        <dbReference type="EMBL" id="AWT25042.1"/>
    </source>
</evidence>
<organism evidence="1 2">
    <name type="scientific">Corynebacterium provencense</name>
    <dbReference type="NCBI Taxonomy" id="1737425"/>
    <lineage>
        <taxon>Bacteria</taxon>
        <taxon>Bacillati</taxon>
        <taxon>Actinomycetota</taxon>
        <taxon>Actinomycetes</taxon>
        <taxon>Mycobacteriales</taxon>
        <taxon>Corynebacteriaceae</taxon>
        <taxon>Corynebacterium</taxon>
    </lineage>
</organism>
<dbReference type="RefSeq" id="WP_162620188.1">
    <property type="nucleotide sequence ID" value="NZ_CP024988.1"/>
</dbReference>
<evidence type="ECO:0000313" key="2">
    <source>
        <dbReference type="Proteomes" id="UP000247696"/>
    </source>
</evidence>
<protein>
    <submittedName>
        <fullName evidence="1">Uncharacterized protein</fullName>
    </submittedName>
</protein>